<feature type="region of interest" description="Disordered" evidence="1">
    <location>
        <begin position="416"/>
        <end position="440"/>
    </location>
</feature>
<feature type="region of interest" description="Disordered" evidence="1">
    <location>
        <begin position="93"/>
        <end position="166"/>
    </location>
</feature>
<dbReference type="AlphaFoldDB" id="A0AAN6GM38"/>
<feature type="region of interest" description="Disordered" evidence="1">
    <location>
        <begin position="530"/>
        <end position="575"/>
    </location>
</feature>
<feature type="region of interest" description="Disordered" evidence="1">
    <location>
        <begin position="597"/>
        <end position="659"/>
    </location>
</feature>
<evidence type="ECO:0000313" key="3">
    <source>
        <dbReference type="Proteomes" id="UP001176517"/>
    </source>
</evidence>
<feature type="compositionally biased region" description="Polar residues" evidence="1">
    <location>
        <begin position="23"/>
        <end position="44"/>
    </location>
</feature>
<evidence type="ECO:0000256" key="1">
    <source>
        <dbReference type="SAM" id="MobiDB-lite"/>
    </source>
</evidence>
<comment type="caution">
    <text evidence="2">The sequence shown here is derived from an EMBL/GenBank/DDBJ whole genome shotgun (WGS) entry which is preliminary data.</text>
</comment>
<feature type="region of interest" description="Disordered" evidence="1">
    <location>
        <begin position="183"/>
        <end position="271"/>
    </location>
</feature>
<feature type="compositionally biased region" description="Polar residues" evidence="1">
    <location>
        <begin position="644"/>
        <end position="653"/>
    </location>
</feature>
<feature type="compositionally biased region" description="Low complexity" evidence="1">
    <location>
        <begin position="284"/>
        <end position="304"/>
    </location>
</feature>
<feature type="compositionally biased region" description="Low complexity" evidence="1">
    <location>
        <begin position="193"/>
        <end position="204"/>
    </location>
</feature>
<protein>
    <submittedName>
        <fullName evidence="2">Uncharacterized protein</fullName>
    </submittedName>
</protein>
<feature type="compositionally biased region" description="Acidic residues" evidence="1">
    <location>
        <begin position="241"/>
        <end position="250"/>
    </location>
</feature>
<dbReference type="Proteomes" id="UP001176517">
    <property type="component" value="Unassembled WGS sequence"/>
</dbReference>
<evidence type="ECO:0000313" key="2">
    <source>
        <dbReference type="EMBL" id="KAK0548290.1"/>
    </source>
</evidence>
<feature type="compositionally biased region" description="Low complexity" evidence="1">
    <location>
        <begin position="45"/>
        <end position="64"/>
    </location>
</feature>
<feature type="compositionally biased region" description="Low complexity" evidence="1">
    <location>
        <begin position="7"/>
        <end position="21"/>
    </location>
</feature>
<dbReference type="EMBL" id="JAPDMZ010000139">
    <property type="protein sequence ID" value="KAK0548290.1"/>
    <property type="molecule type" value="Genomic_DNA"/>
</dbReference>
<feature type="compositionally biased region" description="Acidic residues" evidence="1">
    <location>
        <begin position="603"/>
        <end position="619"/>
    </location>
</feature>
<accession>A0AAN6GM38</accession>
<feature type="region of interest" description="Disordered" evidence="1">
    <location>
        <begin position="1"/>
        <end position="77"/>
    </location>
</feature>
<organism evidence="2 3">
    <name type="scientific">Tilletia horrida</name>
    <dbReference type="NCBI Taxonomy" id="155126"/>
    <lineage>
        <taxon>Eukaryota</taxon>
        <taxon>Fungi</taxon>
        <taxon>Dikarya</taxon>
        <taxon>Basidiomycota</taxon>
        <taxon>Ustilaginomycotina</taxon>
        <taxon>Exobasidiomycetes</taxon>
        <taxon>Tilletiales</taxon>
        <taxon>Tilletiaceae</taxon>
        <taxon>Tilletia</taxon>
    </lineage>
</organism>
<feature type="region of interest" description="Disordered" evidence="1">
    <location>
        <begin position="283"/>
        <end position="369"/>
    </location>
</feature>
<reference evidence="2" key="1">
    <citation type="journal article" date="2023" name="PhytoFront">
        <title>Draft Genome Resources of Seven Strains of Tilletia horrida, Causal Agent of Kernel Smut of Rice.</title>
        <authorList>
            <person name="Khanal S."/>
            <person name="Antony Babu S."/>
            <person name="Zhou X.G."/>
        </authorList>
    </citation>
    <scope>NUCLEOTIDE SEQUENCE</scope>
    <source>
        <strain evidence="2">TX6</strain>
    </source>
</reference>
<name>A0AAN6GM38_9BASI</name>
<feature type="compositionally biased region" description="Low complexity" evidence="1">
    <location>
        <begin position="126"/>
        <end position="141"/>
    </location>
</feature>
<keyword evidence="3" id="KW-1185">Reference proteome</keyword>
<sequence>MVGPSIASKSSASTMAVTAATPPQMSRVSATATLSQHKIHPNTNRRMPSSSSLSASSKNSRSRSVTPTKRPALVYPDANDVLILESKQLPVLAPPTSSKALHPNRSPSPRRLGSAPSSSLLQDSLSNGPVSNSAGSSSSSDSSEESGRRRGPSVDDDDDEDDLEFSIEAELASAVADEDGGSFFKSIAPVLPSSASSKSTSSSSGTEIPRSPKTASWLTAASDKQIGKNVVRADNDGTGINDDDDEEDEYLRDRHRRLLGGGQGSSSALPTFSSNASAALVIHSPTASSPSQKSSSPQQLPSQPNGVSSSLAPSFLIHHVGGGSGGSRSSGKSKHSADTATSTHDGDDDDAVFSPSPFPSPPRTIPSLPPRVDISDFGIYSAAPSPTPSPVSTPPRNLHVLPPLSMGLHPHHGFYHSSPSTPTGSKGRGSAAAEYSRHQHHAGAGGLLTIPDHLPPLNLPQTPLSLPAVLPEITLTLPGASAGAGGAGAAAGSSLAPLSLLSPASAAPPPHFGRRHTDPGKNAVLVQETASGKSGSSGGLLPAPAEFGNASNGAPAPAPAQAPADGGLPSVPSFLGLNGAEDSAELERRLRLLSTSGFGVSGEDGEQNDDDEDEADDDGSPLAGKGKGKNQERIPAFPDVPVGDTSSDSQVQPNDDEVERRLRKLQGCVSCSSSASVICHGQTCAPVSKSDSATTPFCSDCWAARHDRMNGDELRSHQTEDV</sequence>
<feature type="compositionally biased region" description="Polar residues" evidence="1">
    <location>
        <begin position="115"/>
        <end position="125"/>
    </location>
</feature>
<feature type="compositionally biased region" description="Acidic residues" evidence="1">
    <location>
        <begin position="154"/>
        <end position="166"/>
    </location>
</feature>
<feature type="compositionally biased region" description="Pro residues" evidence="1">
    <location>
        <begin position="356"/>
        <end position="369"/>
    </location>
</feature>
<proteinExistence type="predicted"/>
<gene>
    <name evidence="2" type="ORF">OC846_004539</name>
</gene>